<dbReference type="Gene3D" id="3.40.50.300">
    <property type="entry name" value="P-loop containing nucleotide triphosphate hydrolases"/>
    <property type="match status" value="1"/>
</dbReference>
<dbReference type="SUPFAM" id="SSF52540">
    <property type="entry name" value="P-loop containing nucleoside triphosphate hydrolases"/>
    <property type="match status" value="1"/>
</dbReference>
<organism evidence="1 2">
    <name type="scientific">Klebsiella phage KP8</name>
    <dbReference type="NCBI Taxonomy" id="2099850"/>
    <lineage>
        <taxon>Viruses</taxon>
        <taxon>Duplodnaviria</taxon>
        <taxon>Heunggongvirae</taxon>
        <taxon>Uroviricota</taxon>
        <taxon>Caudoviricetes</taxon>
        <taxon>Schitoviridae</taxon>
        <taxon>Enquatrovirinae</taxon>
        <taxon>Kaypoctavirus</taxon>
        <taxon>Kaypoctavirus KP8</taxon>
    </lineage>
</organism>
<dbReference type="RefSeq" id="YP_009837476.1">
    <property type="nucleotide sequence ID" value="NC_048700.1"/>
</dbReference>
<protein>
    <submittedName>
        <fullName evidence="1">AAA ATPase</fullName>
    </submittedName>
</protein>
<dbReference type="GeneID" id="55607666"/>
<keyword evidence="2" id="KW-1185">Reference proteome</keyword>
<dbReference type="EMBL" id="MG922974">
    <property type="protein sequence ID" value="AVJ48946.1"/>
    <property type="molecule type" value="Genomic_DNA"/>
</dbReference>
<dbReference type="Proteomes" id="UP000241488">
    <property type="component" value="Segment"/>
</dbReference>
<reference evidence="2" key="1">
    <citation type="submission" date="2018-02" db="EMBL/GenBank/DDBJ databases">
        <title>Complete genome of Klebsiella pneumoniae Podoviridae bacteriophage KP8.</title>
        <authorList>
            <person name="Bokovaya O."/>
            <person name="Tikunov A."/>
            <person name="Morozova V."/>
        </authorList>
    </citation>
    <scope>NUCLEOTIDE SEQUENCE [LARGE SCALE GENOMIC DNA]</scope>
</reference>
<dbReference type="KEGG" id="vg:55607666"/>
<evidence type="ECO:0000313" key="2">
    <source>
        <dbReference type="Proteomes" id="UP000241488"/>
    </source>
</evidence>
<dbReference type="InterPro" id="IPR027417">
    <property type="entry name" value="P-loop_NTPase"/>
</dbReference>
<proteinExistence type="predicted"/>
<sequence>MSIESLARSTPRQTRRIVERCIRSGVVPYITSSPGMGKSSIVKQIAEDYGLILIDHRLSTSAPEDLSGLPRFREDGRAEFAPFADLFPLEEDEVPEGYNGWLLLLDEFPSASKSVQAAAYKLVLDRMTGQKKLHPNVAIVCAGNLQSDRAIVNPIGTALQSRMVHIEMMVDFDEWLEDVAIPEKWDDRLIAYLSANRSHLMDFDPNHENKTFCCPRTWGFVNSLLKTGYKGPIPAEDTPMYGGAITTGVATSFVQFTAVYKEMVSLKEILHDPMEAKLPTKPDLCWATITSLCTQIDKGNYVEIFKYISRFKEITFKILFYRTVIKTLPEIDDTQEYRDAAIQLGKYIHS</sequence>
<accession>A0A2P1CCJ2</accession>
<evidence type="ECO:0000313" key="1">
    <source>
        <dbReference type="EMBL" id="AVJ48946.1"/>
    </source>
</evidence>
<name>A0A2P1CCJ2_9CAUD</name>